<name>C7NHK3_KYTSD</name>
<proteinExistence type="predicted"/>
<gene>
    <name evidence="8" type="ordered locus">Ksed_13310</name>
</gene>
<dbReference type="InterPro" id="IPR051784">
    <property type="entry name" value="Nod_factor_ABC_transporter"/>
</dbReference>
<dbReference type="PANTHER" id="PTHR43229">
    <property type="entry name" value="NODULATION PROTEIN J"/>
    <property type="match status" value="1"/>
</dbReference>
<dbReference type="GO" id="GO:0046677">
    <property type="term" value="P:response to antibiotic"/>
    <property type="evidence" value="ECO:0007669"/>
    <property type="project" value="UniProtKB-KW"/>
</dbReference>
<evidence type="ECO:0000256" key="6">
    <source>
        <dbReference type="SAM" id="Phobius"/>
    </source>
</evidence>
<dbReference type="KEGG" id="kse:Ksed_13310"/>
<feature type="transmembrane region" description="Helical" evidence="6">
    <location>
        <begin position="102"/>
        <end position="127"/>
    </location>
</feature>
<keyword evidence="4 6" id="KW-0472">Membrane</keyword>
<comment type="subcellular location">
    <subcellularLocation>
        <location evidence="1">Membrane</location>
        <topology evidence="1">Multi-pass membrane protein</topology>
    </subcellularLocation>
</comment>
<dbReference type="STRING" id="478801.Ksed_13310"/>
<sequence>MSTSPTQRVLAQGRYETGVLLRNGEQLLVSLALPLLALLALAFTTYPSLGEGERIDLAVPGVLALAIMSTAFTGQAISLAFDRRYGVLRLFGTTPLGTSGLVAGRVLAVLAVITLQVVVLGAVGLLLGWRPELVGMAPALAVGVLGAAAFVVLAVLVGGRLRAEAVLAVANLLWVVFLALGSLLPSERFGEPWAQLVRLTPSGALGDGLRAALAHGQWDLGALAVLAAWAVLGGLLATRVFRWSD</sequence>
<dbReference type="PANTHER" id="PTHR43229:SF2">
    <property type="entry name" value="NODULATION PROTEIN J"/>
    <property type="match status" value="1"/>
</dbReference>
<dbReference type="InterPro" id="IPR013525">
    <property type="entry name" value="ABC2_TM"/>
</dbReference>
<dbReference type="Proteomes" id="UP000006666">
    <property type="component" value="Chromosome"/>
</dbReference>
<dbReference type="HOGENOM" id="CLU_039483_4_1_11"/>
<organism evidence="8 9">
    <name type="scientific">Kytococcus sedentarius (strain ATCC 14392 / DSM 20547 / JCM 11482 / CCUG 33030 / NBRC 15357 / NCTC 11040 / CCM 314 / 541)</name>
    <name type="common">Micrococcus sedentarius</name>
    <dbReference type="NCBI Taxonomy" id="478801"/>
    <lineage>
        <taxon>Bacteria</taxon>
        <taxon>Bacillati</taxon>
        <taxon>Actinomycetota</taxon>
        <taxon>Actinomycetes</taxon>
        <taxon>Micrococcales</taxon>
        <taxon>Kytococcaceae</taxon>
        <taxon>Kytococcus</taxon>
    </lineage>
</organism>
<feature type="transmembrane region" description="Helical" evidence="6">
    <location>
        <begin position="165"/>
        <end position="184"/>
    </location>
</feature>
<feature type="transmembrane region" description="Helical" evidence="6">
    <location>
        <begin position="58"/>
        <end position="81"/>
    </location>
</feature>
<keyword evidence="2 6" id="KW-0812">Transmembrane</keyword>
<keyword evidence="9" id="KW-1185">Reference proteome</keyword>
<evidence type="ECO:0000313" key="9">
    <source>
        <dbReference type="Proteomes" id="UP000006666"/>
    </source>
</evidence>
<feature type="transmembrane region" description="Helical" evidence="6">
    <location>
        <begin position="27"/>
        <end position="46"/>
    </location>
</feature>
<evidence type="ECO:0000256" key="5">
    <source>
        <dbReference type="ARBA" id="ARBA00023251"/>
    </source>
</evidence>
<accession>C7NHK3</accession>
<evidence type="ECO:0000259" key="7">
    <source>
        <dbReference type="Pfam" id="PF12698"/>
    </source>
</evidence>
<evidence type="ECO:0000256" key="1">
    <source>
        <dbReference type="ARBA" id="ARBA00004141"/>
    </source>
</evidence>
<dbReference type="GO" id="GO:0140359">
    <property type="term" value="F:ABC-type transporter activity"/>
    <property type="evidence" value="ECO:0007669"/>
    <property type="project" value="InterPro"/>
</dbReference>
<dbReference type="GO" id="GO:0043190">
    <property type="term" value="C:ATP-binding cassette (ABC) transporter complex"/>
    <property type="evidence" value="ECO:0007669"/>
    <property type="project" value="InterPro"/>
</dbReference>
<feature type="domain" description="ABC-2 type transporter transmembrane" evidence="7">
    <location>
        <begin position="58"/>
        <end position="237"/>
    </location>
</feature>
<dbReference type="EMBL" id="CP001686">
    <property type="protein sequence ID" value="ACV06360.1"/>
    <property type="molecule type" value="Genomic_DNA"/>
</dbReference>
<evidence type="ECO:0000256" key="3">
    <source>
        <dbReference type="ARBA" id="ARBA00022989"/>
    </source>
</evidence>
<evidence type="ECO:0000256" key="4">
    <source>
        <dbReference type="ARBA" id="ARBA00023136"/>
    </source>
</evidence>
<keyword evidence="3 6" id="KW-1133">Transmembrane helix</keyword>
<feature type="transmembrane region" description="Helical" evidence="6">
    <location>
        <begin position="220"/>
        <end position="241"/>
    </location>
</feature>
<dbReference type="Pfam" id="PF12698">
    <property type="entry name" value="ABC2_membrane_3"/>
    <property type="match status" value="1"/>
</dbReference>
<dbReference type="PIRSF" id="PIRSF006648">
    <property type="entry name" value="DrrB"/>
    <property type="match status" value="1"/>
</dbReference>
<evidence type="ECO:0000313" key="8">
    <source>
        <dbReference type="EMBL" id="ACV06360.1"/>
    </source>
</evidence>
<keyword evidence="5" id="KW-0046">Antibiotic resistance</keyword>
<dbReference type="InterPro" id="IPR000412">
    <property type="entry name" value="ABC_2_transport"/>
</dbReference>
<dbReference type="AlphaFoldDB" id="C7NHK3"/>
<evidence type="ECO:0000256" key="2">
    <source>
        <dbReference type="ARBA" id="ARBA00022692"/>
    </source>
</evidence>
<feature type="transmembrane region" description="Helical" evidence="6">
    <location>
        <begin position="133"/>
        <end position="158"/>
    </location>
</feature>
<reference evidence="8 9" key="1">
    <citation type="journal article" date="2009" name="Stand. Genomic Sci.">
        <title>Complete genome sequence of Kytococcus sedentarius type strain (541).</title>
        <authorList>
            <person name="Sims D."/>
            <person name="Brettin T."/>
            <person name="Detter J.C."/>
            <person name="Han C."/>
            <person name="Lapidus A."/>
            <person name="Copeland A."/>
            <person name="Glavina Del Rio T."/>
            <person name="Nolan M."/>
            <person name="Chen F."/>
            <person name="Lucas S."/>
            <person name="Tice H."/>
            <person name="Cheng J.F."/>
            <person name="Bruce D."/>
            <person name="Goodwin L."/>
            <person name="Pitluck S."/>
            <person name="Ovchinnikova G."/>
            <person name="Pati A."/>
            <person name="Ivanova N."/>
            <person name="Mavrommatis K."/>
            <person name="Chen A."/>
            <person name="Palaniappan K."/>
            <person name="D'haeseleer P."/>
            <person name="Chain P."/>
            <person name="Bristow J."/>
            <person name="Eisen J.A."/>
            <person name="Markowitz V."/>
            <person name="Hugenholtz P."/>
            <person name="Schneider S."/>
            <person name="Goker M."/>
            <person name="Pukall R."/>
            <person name="Kyrpides N.C."/>
            <person name="Klenk H.P."/>
        </authorList>
    </citation>
    <scope>NUCLEOTIDE SEQUENCE [LARGE SCALE GENOMIC DNA]</scope>
    <source>
        <strain evidence="9">ATCC 14392 / DSM 20547 / JCM 11482 / CCUG 33030 / NBRC 15357 / NCTC 11040 / CCM 314 / 541</strain>
    </source>
</reference>
<dbReference type="RefSeq" id="WP_015779305.1">
    <property type="nucleotide sequence ID" value="NC_013169.1"/>
</dbReference>
<protein>
    <submittedName>
        <fullName evidence="8">ABC-type multidrug transport system, permease component</fullName>
    </submittedName>
</protein>
<dbReference type="eggNOG" id="COG0842">
    <property type="taxonomic scope" value="Bacteria"/>
</dbReference>